<accession>A0A060LZB0</accession>
<feature type="lipid moiety-binding region" description="S-diacylglycerol cysteine" evidence="7">
    <location>
        <position position="20"/>
    </location>
</feature>
<evidence type="ECO:0000313" key="8">
    <source>
        <dbReference type="EMBL" id="AIC95532.1"/>
    </source>
</evidence>
<evidence type="ECO:0000256" key="3">
    <source>
        <dbReference type="ARBA" id="ARBA00023136"/>
    </source>
</evidence>
<sequence>MKTFLKTVGIAGVSFALVACGSGDEDNTNTGENGGDEEETTIRISASNIPHAEILEEAAPILEEQGIILDIQVAQDYILPNMGLADGEFDANYFQHRPYLEDQMAENENFDFAEAGAIHVEPIGLYSQDYDNLNDIPDGATVMMSNSVADQGRILSLLQENGLLTLEEGVSVDATEADIVENPKNLVFDMSPDAEFLPQAYQTNEAEVVAINSNYALGADISPTEDSIAIEGEDNPYVNLIVVQSGNENDEAIQALVEVLRSDDIKSFIEETYNGAVIPAE</sequence>
<dbReference type="OrthoDB" id="9812878at2"/>
<dbReference type="PANTHER" id="PTHR30429:SF0">
    <property type="entry name" value="METHIONINE-BINDING LIPOPROTEIN METQ"/>
    <property type="match status" value="1"/>
</dbReference>
<organism evidence="8 9">
    <name type="scientific">Shouchella lehensis G1</name>
    <dbReference type="NCBI Taxonomy" id="1246626"/>
    <lineage>
        <taxon>Bacteria</taxon>
        <taxon>Bacillati</taxon>
        <taxon>Bacillota</taxon>
        <taxon>Bacilli</taxon>
        <taxon>Bacillales</taxon>
        <taxon>Bacillaceae</taxon>
        <taxon>Shouchella</taxon>
    </lineage>
</organism>
<keyword evidence="9" id="KW-1185">Reference proteome</keyword>
<evidence type="ECO:0000313" key="9">
    <source>
        <dbReference type="Proteomes" id="UP000027142"/>
    </source>
</evidence>
<evidence type="ECO:0000256" key="6">
    <source>
        <dbReference type="PIRNR" id="PIRNR002854"/>
    </source>
</evidence>
<dbReference type="Gene3D" id="3.40.190.10">
    <property type="entry name" value="Periplasmic binding protein-like II"/>
    <property type="match status" value="2"/>
</dbReference>
<dbReference type="PROSITE" id="PS51257">
    <property type="entry name" value="PROKAR_LIPOPROTEIN"/>
    <property type="match status" value="1"/>
</dbReference>
<dbReference type="PIRSF" id="PIRSF002854">
    <property type="entry name" value="MetQ"/>
    <property type="match status" value="1"/>
</dbReference>
<dbReference type="Pfam" id="PF03180">
    <property type="entry name" value="Lipoprotein_9"/>
    <property type="match status" value="1"/>
</dbReference>
<keyword evidence="4" id="KW-0564">Palmitate</keyword>
<proteinExistence type="inferred from homology"/>
<name>A0A060LZB0_9BACI</name>
<dbReference type="eggNOG" id="COG1464">
    <property type="taxonomic scope" value="Bacteria"/>
</dbReference>
<comment type="similarity">
    <text evidence="6">Belongs to the nlpA lipoprotein family.</text>
</comment>
<evidence type="ECO:0000256" key="1">
    <source>
        <dbReference type="ARBA" id="ARBA00004635"/>
    </source>
</evidence>
<gene>
    <name evidence="8" type="ORF">BleG1_2968</name>
</gene>
<keyword evidence="3" id="KW-0472">Membrane</keyword>
<dbReference type="SUPFAM" id="SSF53850">
    <property type="entry name" value="Periplasmic binding protein-like II"/>
    <property type="match status" value="1"/>
</dbReference>
<keyword evidence="2" id="KW-0732">Signal</keyword>
<evidence type="ECO:0000256" key="4">
    <source>
        <dbReference type="ARBA" id="ARBA00023139"/>
    </source>
</evidence>
<dbReference type="PANTHER" id="PTHR30429">
    <property type="entry name" value="D-METHIONINE-BINDING LIPOPROTEIN METQ"/>
    <property type="match status" value="1"/>
</dbReference>
<dbReference type="AlphaFoldDB" id="A0A060LZB0"/>
<keyword evidence="5 6" id="KW-0449">Lipoprotein</keyword>
<dbReference type="HOGENOM" id="CLU_067080_0_0_9"/>
<dbReference type="PATRIC" id="fig|1246626.3.peg.2958"/>
<dbReference type="InterPro" id="IPR004872">
    <property type="entry name" value="Lipoprotein_NlpA"/>
</dbReference>
<comment type="subcellular location">
    <subcellularLocation>
        <location evidence="1">Membrane</location>
        <topology evidence="1">Lipid-anchor</topology>
    </subcellularLocation>
</comment>
<protein>
    <recommendedName>
        <fullName evidence="6">Lipoprotein</fullName>
    </recommendedName>
</protein>
<dbReference type="RefSeq" id="WP_038482488.1">
    <property type="nucleotide sequence ID" value="NZ_CP003923.1"/>
</dbReference>
<evidence type="ECO:0000256" key="2">
    <source>
        <dbReference type="ARBA" id="ARBA00022729"/>
    </source>
</evidence>
<reference evidence="8 9" key="1">
    <citation type="journal article" date="2014" name="Gene">
        <title>A comparative genomic analysis of the alkalitolerant soil bacterium Bacillus lehensis G1.</title>
        <authorList>
            <person name="Noor Y.M."/>
            <person name="Samsulrizal N.H."/>
            <person name="Jema'on N.A."/>
            <person name="Low K.O."/>
            <person name="Ramli A.N."/>
            <person name="Alias N.I."/>
            <person name="Damis S.I."/>
            <person name="Fuzi S.F."/>
            <person name="Isa M.N."/>
            <person name="Murad A.M."/>
            <person name="Raih M.F."/>
            <person name="Bakar F.D."/>
            <person name="Najimudin N."/>
            <person name="Mahadi N.M."/>
            <person name="Illias R.M."/>
        </authorList>
    </citation>
    <scope>NUCLEOTIDE SEQUENCE [LARGE SCALE GENOMIC DNA]</scope>
    <source>
        <strain evidence="8 9">G1</strain>
    </source>
</reference>
<evidence type="ECO:0000256" key="7">
    <source>
        <dbReference type="PIRSR" id="PIRSR002854-1"/>
    </source>
</evidence>
<dbReference type="EMBL" id="CP003923">
    <property type="protein sequence ID" value="AIC95532.1"/>
    <property type="molecule type" value="Genomic_DNA"/>
</dbReference>
<dbReference type="Proteomes" id="UP000027142">
    <property type="component" value="Chromosome"/>
</dbReference>
<dbReference type="GO" id="GO:0016020">
    <property type="term" value="C:membrane"/>
    <property type="evidence" value="ECO:0007669"/>
    <property type="project" value="UniProtKB-SubCell"/>
</dbReference>
<dbReference type="STRING" id="1246626.BleG1_2968"/>
<evidence type="ECO:0000256" key="5">
    <source>
        <dbReference type="ARBA" id="ARBA00023288"/>
    </source>
</evidence>
<dbReference type="KEGG" id="ble:BleG1_2968"/>